<dbReference type="InterPro" id="IPR014719">
    <property type="entry name" value="Ribosomal_bL12_C/ClpS-like"/>
</dbReference>
<name>A0ABQ4GHM2_9ACTN</name>
<evidence type="ECO:0000313" key="4">
    <source>
        <dbReference type="Proteomes" id="UP000660454"/>
    </source>
</evidence>
<accession>A0ABQ4GHM2</accession>
<dbReference type="HAMAP" id="MF_00302">
    <property type="entry name" value="ClpS"/>
    <property type="match status" value="1"/>
</dbReference>
<keyword evidence="4" id="KW-1185">Reference proteome</keyword>
<dbReference type="Gene3D" id="3.30.1390.10">
    <property type="match status" value="1"/>
</dbReference>
<dbReference type="InterPro" id="IPR022935">
    <property type="entry name" value="ClpS"/>
</dbReference>
<dbReference type="InterPro" id="IPR003769">
    <property type="entry name" value="ClpS_core"/>
</dbReference>
<dbReference type="NCBIfam" id="NF000668">
    <property type="entry name" value="PRK00033.1-1"/>
    <property type="match status" value="1"/>
</dbReference>
<evidence type="ECO:0000259" key="2">
    <source>
        <dbReference type="Pfam" id="PF02617"/>
    </source>
</evidence>
<gene>
    <name evidence="1" type="primary">clpS</name>
    <name evidence="3" type="ORF">Msi02_17700</name>
</gene>
<dbReference type="SUPFAM" id="SSF54736">
    <property type="entry name" value="ClpS-like"/>
    <property type="match status" value="1"/>
</dbReference>
<dbReference type="Proteomes" id="UP000660454">
    <property type="component" value="Unassembled WGS sequence"/>
</dbReference>
<organism evidence="3 4">
    <name type="scientific">Microbispora siamensis</name>
    <dbReference type="NCBI Taxonomy" id="564413"/>
    <lineage>
        <taxon>Bacteria</taxon>
        <taxon>Bacillati</taxon>
        <taxon>Actinomycetota</taxon>
        <taxon>Actinomycetes</taxon>
        <taxon>Streptosporangiales</taxon>
        <taxon>Streptosporangiaceae</taxon>
        <taxon>Microbispora</taxon>
    </lineage>
</organism>
<dbReference type="EMBL" id="BOOF01000006">
    <property type="protein sequence ID" value="GIH60953.1"/>
    <property type="molecule type" value="Genomic_DNA"/>
</dbReference>
<proteinExistence type="inferred from homology"/>
<comment type="similarity">
    <text evidence="1">Belongs to the ClpS family.</text>
</comment>
<sequence>MRRAAGERGLEHRQFVLVGQQGRARGHAHVSKTTTVVVQDGYVGSTAPTEVERPSSDVRPDLPWLTIVWNDPVNLMSYVTYVFQTVFGYPRQKAEKLMMDVHHKGKAVVASGTREEMERDVQILHSYGLWATVQQDK</sequence>
<comment type="function">
    <text evidence="1">Involved in the modulation of the specificity of the ClpAP-mediated ATP-dependent protein degradation.</text>
</comment>
<comment type="caution">
    <text evidence="3">The sequence shown here is derived from an EMBL/GenBank/DDBJ whole genome shotgun (WGS) entry which is preliminary data.</text>
</comment>
<feature type="domain" description="Adaptor protein ClpS core" evidence="2">
    <location>
        <begin position="62"/>
        <end position="132"/>
    </location>
</feature>
<protein>
    <recommendedName>
        <fullName evidence="1">ATP-dependent Clp protease adapter protein ClpS</fullName>
    </recommendedName>
</protein>
<dbReference type="Pfam" id="PF02617">
    <property type="entry name" value="ClpS"/>
    <property type="match status" value="1"/>
</dbReference>
<reference evidence="3 4" key="1">
    <citation type="submission" date="2021-01" db="EMBL/GenBank/DDBJ databases">
        <title>Whole genome shotgun sequence of Microbispora siamensis NBRC 104113.</title>
        <authorList>
            <person name="Komaki H."/>
            <person name="Tamura T."/>
        </authorList>
    </citation>
    <scope>NUCLEOTIDE SEQUENCE [LARGE SCALE GENOMIC DNA]</scope>
    <source>
        <strain evidence="3 4">NBRC 104113</strain>
    </source>
</reference>
<evidence type="ECO:0000313" key="3">
    <source>
        <dbReference type="EMBL" id="GIH60953.1"/>
    </source>
</evidence>
<evidence type="ECO:0000256" key="1">
    <source>
        <dbReference type="HAMAP-Rule" id="MF_00302"/>
    </source>
</evidence>
<comment type="subunit">
    <text evidence="1">Binds to the N-terminal domain of the chaperone ClpA.</text>
</comment>